<dbReference type="Pfam" id="PF08902">
    <property type="entry name" value="DUF1848"/>
    <property type="match status" value="1"/>
</dbReference>
<comment type="caution">
    <text evidence="2">The sequence shown here is derived from an EMBL/GenBank/DDBJ whole genome shotgun (WGS) entry which is preliminary data.</text>
</comment>
<evidence type="ECO:0000313" key="1">
    <source>
        <dbReference type="EMBL" id="MCB8609863.1"/>
    </source>
</evidence>
<keyword evidence="3" id="KW-1185">Reference proteome</keyword>
<organism evidence="2 3">
    <name type="scientific">Faecalibacillus faecis</name>
    <dbReference type="NCBI Taxonomy" id="1982628"/>
    <lineage>
        <taxon>Bacteria</taxon>
        <taxon>Bacillati</taxon>
        <taxon>Bacillota</taxon>
        <taxon>Erysipelotrichia</taxon>
        <taxon>Erysipelotrichales</taxon>
        <taxon>Coprobacillaceae</taxon>
        <taxon>Faecalibacillus</taxon>
    </lineage>
</organism>
<dbReference type="GeneID" id="77469540"/>
<dbReference type="Proteomes" id="UP001198439">
    <property type="component" value="Unassembled WGS sequence"/>
</dbReference>
<proteinExistence type="predicted"/>
<evidence type="ECO:0000313" key="3">
    <source>
        <dbReference type="Proteomes" id="UP000241201"/>
    </source>
</evidence>
<dbReference type="EMBL" id="PYLP01000001">
    <property type="protein sequence ID" value="PST42025.1"/>
    <property type="molecule type" value="Genomic_DNA"/>
</dbReference>
<reference evidence="1" key="3">
    <citation type="submission" date="2021-10" db="EMBL/GenBank/DDBJ databases">
        <title>Collection of gut derived symbiotic bacterial strains cultured from healthy donors.</title>
        <authorList>
            <person name="Lin H."/>
            <person name="Littmann E."/>
            <person name="Kohout C."/>
            <person name="Pamer E.G."/>
        </authorList>
    </citation>
    <scope>NUCLEOTIDE SEQUENCE</scope>
    <source>
        <strain evidence="1">DFI.4.48</strain>
    </source>
</reference>
<accession>A0A2T3G392</accession>
<evidence type="ECO:0000313" key="2">
    <source>
        <dbReference type="EMBL" id="PST42025.1"/>
    </source>
</evidence>
<name>A0A2T3G392_9FIRM</name>
<reference evidence="3" key="1">
    <citation type="submission" date="2018-03" db="EMBL/GenBank/DDBJ databases">
        <title>Lachnoclostridium SNUG30370 gen.nov., sp.nov., isolated from human faeces.</title>
        <authorList>
            <person name="Seo B."/>
            <person name="Jeon K."/>
            <person name="Ko G."/>
        </authorList>
    </citation>
    <scope>NUCLEOTIDE SEQUENCE [LARGE SCALE GENOMIC DNA]</scope>
    <source>
        <strain evidence="3">SNUG30370</strain>
    </source>
</reference>
<dbReference type="Proteomes" id="UP000241201">
    <property type="component" value="Unassembled WGS sequence"/>
</dbReference>
<gene>
    <name evidence="2" type="ORF">C7U55_00285</name>
    <name evidence="1" type="ORF">LJD69_04560</name>
</gene>
<dbReference type="RefSeq" id="WP_106986824.1">
    <property type="nucleotide sequence ID" value="NZ_DAWBWI010000177.1"/>
</dbReference>
<dbReference type="AlphaFoldDB" id="A0A2T3G392"/>
<sequence length="308" mass="36334">MILNTGNRTDIPAFFSDWFYSRIQEGYVCVRNPYFPNQVTKYRLDPQVIDIICFCTKNPKPMLSRLDLIKGYKQFWFVTITPYNQSIEPHVPNKNEIIRSFIELSKKIGSHCIGWRYDPIFLNDYYTIDYHLHIFEKMCQKLSGYTHQCVISFIDLYQKTKKNFKDVQEVNENDQIYLCQKFVEIGKRYHIEIYTCHENETLKTTGVHTSGCMNQQIIEKALDCSLKLPKISEARQGCRCLLNNDIGVYNTCLHGCLYCYANYDRSTVLNNYKKHNKKSPFLIGDFQKDDIIKEAKQVSYLDKQLSLF</sequence>
<reference evidence="2" key="2">
    <citation type="journal article" date="2019" name="Int. J. Syst. Evol. Microbiol.">
        <title>Faecalibacillus intestinalis gen. nov., sp. nov. and Faecalibacillus faecis sp. nov., isolated from human faeces.</title>
        <authorList>
            <person name="Seo B."/>
            <person name="Jeon K."/>
            <person name="Baek I."/>
            <person name="Lee Y.M."/>
            <person name="Baek K."/>
            <person name="Ko G."/>
        </authorList>
    </citation>
    <scope>NUCLEOTIDE SEQUENCE</scope>
    <source>
        <strain evidence="2">SNUG30370</strain>
    </source>
</reference>
<dbReference type="InterPro" id="IPR014998">
    <property type="entry name" value="DUF1848"/>
</dbReference>
<dbReference type="EMBL" id="JAJDKZ010000009">
    <property type="protein sequence ID" value="MCB8609863.1"/>
    <property type="molecule type" value="Genomic_DNA"/>
</dbReference>
<protein>
    <submittedName>
        <fullName evidence="2">DUF1848 domain-containing protein</fullName>
    </submittedName>
</protein>